<evidence type="ECO:0000256" key="2">
    <source>
        <dbReference type="ARBA" id="ARBA00022723"/>
    </source>
</evidence>
<organism evidence="4 5">
    <name type="scientific">Ziziphus jujuba var. spinosa</name>
    <dbReference type="NCBI Taxonomy" id="714518"/>
    <lineage>
        <taxon>Eukaryota</taxon>
        <taxon>Viridiplantae</taxon>
        <taxon>Streptophyta</taxon>
        <taxon>Embryophyta</taxon>
        <taxon>Tracheophyta</taxon>
        <taxon>Spermatophyta</taxon>
        <taxon>Magnoliopsida</taxon>
        <taxon>eudicotyledons</taxon>
        <taxon>Gunneridae</taxon>
        <taxon>Pentapetalae</taxon>
        <taxon>rosids</taxon>
        <taxon>fabids</taxon>
        <taxon>Rosales</taxon>
        <taxon>Rhamnaceae</taxon>
        <taxon>Paliureae</taxon>
        <taxon>Ziziphus</taxon>
    </lineage>
</organism>
<reference evidence="4" key="1">
    <citation type="journal article" date="2021" name="Front. Plant Sci.">
        <title>Chromosome-Scale Genome Assembly for Chinese Sour Jujube and Insights Into Its Genome Evolution and Domestication Signature.</title>
        <authorList>
            <person name="Shen L.-Y."/>
            <person name="Luo H."/>
            <person name="Wang X.-L."/>
            <person name="Wang X.-M."/>
            <person name="Qiu X.-J."/>
            <person name="Liu H."/>
            <person name="Zhou S.-S."/>
            <person name="Jia K.-H."/>
            <person name="Nie S."/>
            <person name="Bao Y.-T."/>
            <person name="Zhang R.-G."/>
            <person name="Yun Q.-Z."/>
            <person name="Chai Y.-H."/>
            <person name="Lu J.-Y."/>
            <person name="Li Y."/>
            <person name="Zhao S.-W."/>
            <person name="Mao J.-F."/>
            <person name="Jia S.-G."/>
            <person name="Mao Y.-M."/>
        </authorList>
    </citation>
    <scope>NUCLEOTIDE SEQUENCE</scope>
    <source>
        <strain evidence="4">AT0</strain>
        <tissue evidence="4">Leaf</tissue>
    </source>
</reference>
<dbReference type="InterPro" id="IPR036396">
    <property type="entry name" value="Cyt_P450_sf"/>
</dbReference>
<dbReference type="SUPFAM" id="SSF48264">
    <property type="entry name" value="Cytochrome P450"/>
    <property type="match status" value="1"/>
</dbReference>
<dbReference type="Proteomes" id="UP000813462">
    <property type="component" value="Unassembled WGS sequence"/>
</dbReference>
<proteinExistence type="inferred from homology"/>
<evidence type="ECO:0000313" key="4">
    <source>
        <dbReference type="EMBL" id="KAH7528368.1"/>
    </source>
</evidence>
<dbReference type="GO" id="GO:0004497">
    <property type="term" value="F:monooxygenase activity"/>
    <property type="evidence" value="ECO:0007669"/>
    <property type="project" value="InterPro"/>
</dbReference>
<dbReference type="GO" id="GO:0016705">
    <property type="term" value="F:oxidoreductase activity, acting on paired donors, with incorporation or reduction of molecular oxygen"/>
    <property type="evidence" value="ECO:0007669"/>
    <property type="project" value="InterPro"/>
</dbReference>
<dbReference type="InterPro" id="IPR001128">
    <property type="entry name" value="Cyt_P450"/>
</dbReference>
<protein>
    <submittedName>
        <fullName evidence="4">Uncharacterized protein</fullName>
    </submittedName>
</protein>
<dbReference type="Gene3D" id="1.10.630.10">
    <property type="entry name" value="Cytochrome P450"/>
    <property type="match status" value="1"/>
</dbReference>
<evidence type="ECO:0000256" key="1">
    <source>
        <dbReference type="ARBA" id="ARBA00010617"/>
    </source>
</evidence>
<dbReference type="AlphaFoldDB" id="A0A978VDC9"/>
<sequence>MISFQRGLRRRTLILKAKISDSYHLVVERRGCPGSSFALVVVEYMIANVVYWLDCKVPDGGVGNALMDHKELDMSEDTTRNGFGELPRSVTVQLTAFSFGNYFAYLRWMDVVTGLVSSLKATFRDMDPILEKVIEDHKEALSDKDEQSSDHKKEIGHILRQLEKDGLVRKLRDASSRGLAVNLSQMLIATSNNVISRCILGQKYEEDETTTRFGELSKRAMSQFTAFNFRDFFPYLSWMDVVTGLVSSLHATFRELDPFLEKVIEDHKAALSDKDEQSSDNKKDIVDILLQLQKDGGLDMELTNVNLKAILLSKGIQIFGIEQKSLSLRDLRIAKLISEAKIFNWYHSVLEEEDALLPDENNETPKNLDMDETVGLTKHRKNPLVDRNLLFLFLFPSLFFIDMTSYHLRTVGEINGRAHCPQALLLVPVSYS</sequence>
<accession>A0A978VDC9</accession>
<dbReference type="EMBL" id="JAEACU010000005">
    <property type="protein sequence ID" value="KAH7528368.1"/>
    <property type="molecule type" value="Genomic_DNA"/>
</dbReference>
<comment type="caution">
    <text evidence="4">The sequence shown here is derived from an EMBL/GenBank/DDBJ whole genome shotgun (WGS) entry which is preliminary data.</text>
</comment>
<dbReference type="GO" id="GO:0020037">
    <property type="term" value="F:heme binding"/>
    <property type="evidence" value="ECO:0007669"/>
    <property type="project" value="InterPro"/>
</dbReference>
<keyword evidence="3" id="KW-0408">Iron</keyword>
<keyword evidence="2" id="KW-0479">Metal-binding</keyword>
<evidence type="ECO:0000256" key="3">
    <source>
        <dbReference type="ARBA" id="ARBA00023004"/>
    </source>
</evidence>
<evidence type="ECO:0000313" key="5">
    <source>
        <dbReference type="Proteomes" id="UP000813462"/>
    </source>
</evidence>
<dbReference type="PANTHER" id="PTHR47955">
    <property type="entry name" value="CYTOCHROME P450 FAMILY 71 PROTEIN"/>
    <property type="match status" value="1"/>
</dbReference>
<dbReference type="PANTHER" id="PTHR47955:SF15">
    <property type="entry name" value="CYTOCHROME P450 71A2-LIKE"/>
    <property type="match status" value="1"/>
</dbReference>
<gene>
    <name evidence="4" type="ORF">FEM48_Zijuj05G0065100</name>
</gene>
<comment type="similarity">
    <text evidence="1">Belongs to the cytochrome P450 family.</text>
</comment>
<dbReference type="Pfam" id="PF00067">
    <property type="entry name" value="p450"/>
    <property type="match status" value="1"/>
</dbReference>
<name>A0A978VDC9_ZIZJJ</name>
<dbReference type="GO" id="GO:0005506">
    <property type="term" value="F:iron ion binding"/>
    <property type="evidence" value="ECO:0007669"/>
    <property type="project" value="InterPro"/>
</dbReference>